<keyword evidence="3" id="KW-1185">Reference proteome</keyword>
<proteinExistence type="predicted"/>
<comment type="caution">
    <text evidence="2">The sequence shown here is derived from an EMBL/GenBank/DDBJ whole genome shotgun (WGS) entry which is preliminary data.</text>
</comment>
<protein>
    <submittedName>
        <fullName evidence="2">Uncharacterized protein</fullName>
    </submittedName>
</protein>
<evidence type="ECO:0000313" key="2">
    <source>
        <dbReference type="EMBL" id="KAK4127925.1"/>
    </source>
</evidence>
<feature type="region of interest" description="Disordered" evidence="1">
    <location>
        <begin position="208"/>
        <end position="255"/>
    </location>
</feature>
<feature type="compositionally biased region" description="Polar residues" evidence="1">
    <location>
        <begin position="159"/>
        <end position="171"/>
    </location>
</feature>
<reference evidence="2" key="1">
    <citation type="journal article" date="2023" name="Mol. Phylogenet. Evol.">
        <title>Genome-scale phylogeny and comparative genomics of the fungal order Sordariales.</title>
        <authorList>
            <person name="Hensen N."/>
            <person name="Bonometti L."/>
            <person name="Westerberg I."/>
            <person name="Brannstrom I.O."/>
            <person name="Guillou S."/>
            <person name="Cros-Aarteil S."/>
            <person name="Calhoun S."/>
            <person name="Haridas S."/>
            <person name="Kuo A."/>
            <person name="Mondo S."/>
            <person name="Pangilinan J."/>
            <person name="Riley R."/>
            <person name="LaButti K."/>
            <person name="Andreopoulos B."/>
            <person name="Lipzen A."/>
            <person name="Chen C."/>
            <person name="Yan M."/>
            <person name="Daum C."/>
            <person name="Ng V."/>
            <person name="Clum A."/>
            <person name="Steindorff A."/>
            <person name="Ohm R.A."/>
            <person name="Martin F."/>
            <person name="Silar P."/>
            <person name="Natvig D.O."/>
            <person name="Lalanne C."/>
            <person name="Gautier V."/>
            <person name="Ament-Velasquez S.L."/>
            <person name="Kruys A."/>
            <person name="Hutchinson M.I."/>
            <person name="Powell A.J."/>
            <person name="Barry K."/>
            <person name="Miller A.N."/>
            <person name="Grigoriev I.V."/>
            <person name="Debuchy R."/>
            <person name="Gladieux P."/>
            <person name="Hiltunen Thoren M."/>
            <person name="Johannesson H."/>
        </authorList>
    </citation>
    <scope>NUCLEOTIDE SEQUENCE</scope>
    <source>
        <strain evidence="2">CBS 731.68</strain>
    </source>
</reference>
<feature type="compositionally biased region" description="Basic and acidic residues" evidence="1">
    <location>
        <begin position="100"/>
        <end position="126"/>
    </location>
</feature>
<reference evidence="2" key="2">
    <citation type="submission" date="2023-05" db="EMBL/GenBank/DDBJ databases">
        <authorList>
            <consortium name="Lawrence Berkeley National Laboratory"/>
            <person name="Steindorff A."/>
            <person name="Hensen N."/>
            <person name="Bonometti L."/>
            <person name="Westerberg I."/>
            <person name="Brannstrom I.O."/>
            <person name="Guillou S."/>
            <person name="Cros-Aarteil S."/>
            <person name="Calhoun S."/>
            <person name="Haridas S."/>
            <person name="Kuo A."/>
            <person name="Mondo S."/>
            <person name="Pangilinan J."/>
            <person name="Riley R."/>
            <person name="Labutti K."/>
            <person name="Andreopoulos B."/>
            <person name="Lipzen A."/>
            <person name="Chen C."/>
            <person name="Yanf M."/>
            <person name="Daum C."/>
            <person name="Ng V."/>
            <person name="Clum A."/>
            <person name="Ohm R."/>
            <person name="Martin F."/>
            <person name="Silar P."/>
            <person name="Natvig D."/>
            <person name="Lalanne C."/>
            <person name="Gautier V."/>
            <person name="Ament-Velasquez S.L."/>
            <person name="Kruys A."/>
            <person name="Hutchinson M.I."/>
            <person name="Powell A.J."/>
            <person name="Barry K."/>
            <person name="Miller A.N."/>
            <person name="Grigoriev I.V."/>
            <person name="Debuchy R."/>
            <person name="Gladieux P."/>
            <person name="Thoren M.H."/>
            <person name="Johannesson H."/>
        </authorList>
    </citation>
    <scope>NUCLEOTIDE SEQUENCE</scope>
    <source>
        <strain evidence="2">CBS 731.68</strain>
    </source>
</reference>
<accession>A0AAN6Z6W0</accession>
<evidence type="ECO:0000256" key="1">
    <source>
        <dbReference type="SAM" id="MobiDB-lite"/>
    </source>
</evidence>
<feature type="region of interest" description="Disordered" evidence="1">
    <location>
        <begin position="38"/>
        <end position="171"/>
    </location>
</feature>
<dbReference type="AlphaFoldDB" id="A0AAN6Z6W0"/>
<dbReference type="EMBL" id="MU853224">
    <property type="protein sequence ID" value="KAK4127925.1"/>
    <property type="molecule type" value="Genomic_DNA"/>
</dbReference>
<sequence length="255" mass="27977">MQHGPRPSEEPCGTTSNHDGSICLENELWERRSPFSHQALQRRLQARRAAKSGYNDAEADQPQSTLNPHCRPQGPRRAASSHGGELQQTSDSRCLSQHHHCGDSVRTSDPEHRHPQVPDDGGKQDEESSVVPPHAQESLVGMPSVSGDESGNEGELANTAPSIQPSASQNQANIQHIGCRRRCDIDGMEDCSPIVGSNAKLVKDKDVVQPPRGKRRRVNTSAPTTRRTVPKRQTRLRRTDSPSLQAQRPPTTQGL</sequence>
<dbReference type="Proteomes" id="UP001302602">
    <property type="component" value="Unassembled WGS sequence"/>
</dbReference>
<evidence type="ECO:0000313" key="3">
    <source>
        <dbReference type="Proteomes" id="UP001302602"/>
    </source>
</evidence>
<feature type="region of interest" description="Disordered" evidence="1">
    <location>
        <begin position="1"/>
        <end position="20"/>
    </location>
</feature>
<dbReference type="GeneID" id="87823115"/>
<name>A0AAN6Z6W0_9PEZI</name>
<dbReference type="RefSeq" id="XP_062651696.1">
    <property type="nucleotide sequence ID" value="XM_062786349.1"/>
</dbReference>
<organism evidence="2 3">
    <name type="scientific">Parathielavia appendiculata</name>
    <dbReference type="NCBI Taxonomy" id="2587402"/>
    <lineage>
        <taxon>Eukaryota</taxon>
        <taxon>Fungi</taxon>
        <taxon>Dikarya</taxon>
        <taxon>Ascomycota</taxon>
        <taxon>Pezizomycotina</taxon>
        <taxon>Sordariomycetes</taxon>
        <taxon>Sordariomycetidae</taxon>
        <taxon>Sordariales</taxon>
        <taxon>Chaetomiaceae</taxon>
        <taxon>Parathielavia</taxon>
    </lineage>
</organism>
<gene>
    <name evidence="2" type="ORF">N657DRAFT_235516</name>
</gene>
<feature type="compositionally biased region" description="Polar residues" evidence="1">
    <location>
        <begin position="86"/>
        <end position="95"/>
    </location>
</feature>
<feature type="compositionally biased region" description="Polar residues" evidence="1">
    <location>
        <begin position="241"/>
        <end position="255"/>
    </location>
</feature>